<keyword evidence="2" id="KW-1185">Reference proteome</keyword>
<name>A0A1Z4LTN8_9CYAN</name>
<dbReference type="AlphaFoldDB" id="A0A1Z4LTN8"/>
<organism evidence="1 2">
    <name type="scientific">Calothrix parasitica NIES-267</name>
    <dbReference type="NCBI Taxonomy" id="1973488"/>
    <lineage>
        <taxon>Bacteria</taxon>
        <taxon>Bacillati</taxon>
        <taxon>Cyanobacteriota</taxon>
        <taxon>Cyanophyceae</taxon>
        <taxon>Nostocales</taxon>
        <taxon>Calotrichaceae</taxon>
        <taxon>Calothrix</taxon>
    </lineage>
</organism>
<dbReference type="Proteomes" id="UP000218418">
    <property type="component" value="Chromosome"/>
</dbReference>
<gene>
    <name evidence="1" type="ORF">NIES267_40170</name>
</gene>
<dbReference type="EMBL" id="AP018227">
    <property type="protein sequence ID" value="BAY84521.1"/>
    <property type="molecule type" value="Genomic_DNA"/>
</dbReference>
<evidence type="ECO:0000313" key="2">
    <source>
        <dbReference type="Proteomes" id="UP000218418"/>
    </source>
</evidence>
<proteinExistence type="predicted"/>
<dbReference type="OrthoDB" id="9848941at2"/>
<protein>
    <submittedName>
        <fullName evidence="1">Uncharacterized protein</fullName>
    </submittedName>
</protein>
<evidence type="ECO:0000313" key="1">
    <source>
        <dbReference type="EMBL" id="BAY84521.1"/>
    </source>
</evidence>
<accession>A0A1Z4LTN8</accession>
<reference evidence="1 2" key="1">
    <citation type="submission" date="2017-06" db="EMBL/GenBank/DDBJ databases">
        <title>Genome sequencing of cyanobaciteial culture collection at National Institute for Environmental Studies (NIES).</title>
        <authorList>
            <person name="Hirose Y."/>
            <person name="Shimura Y."/>
            <person name="Fujisawa T."/>
            <person name="Nakamura Y."/>
            <person name="Kawachi M."/>
        </authorList>
    </citation>
    <scope>NUCLEOTIDE SEQUENCE [LARGE SCALE GENOMIC DNA]</scope>
    <source>
        <strain evidence="1 2">NIES-267</strain>
    </source>
</reference>
<sequence>MLTKNNILTGLLVNIFLFVPPSVALDIGTRIHNEAGFTKIELSAMQEMGWSNKRLVKYADIACGYIVNGKLNSLQSLYRYYFGNYNPSKEPHIKHSLRKIHDWAKKQPECSV</sequence>